<evidence type="ECO:0000313" key="2">
    <source>
        <dbReference type="EMBL" id="EHQ24536.1"/>
    </source>
</evidence>
<accession>H1YGI4</accession>
<dbReference type="Gene3D" id="3.40.50.1110">
    <property type="entry name" value="SGNH hydrolase"/>
    <property type="match status" value="1"/>
</dbReference>
<dbReference type="PANTHER" id="PTHR30383">
    <property type="entry name" value="THIOESTERASE 1/PROTEASE 1/LYSOPHOSPHOLIPASE L1"/>
    <property type="match status" value="1"/>
</dbReference>
<proteinExistence type="predicted"/>
<dbReference type="RefSeq" id="WP_008504082.1">
    <property type="nucleotide sequence ID" value="NZ_CM001403.1"/>
</dbReference>
<dbReference type="GO" id="GO:0004622">
    <property type="term" value="F:phosphatidylcholine lysophospholipase activity"/>
    <property type="evidence" value="ECO:0007669"/>
    <property type="project" value="TreeGrafter"/>
</dbReference>
<dbReference type="eggNOG" id="COG2755">
    <property type="taxonomic scope" value="Bacteria"/>
</dbReference>
<name>H1YGI4_9SPHI</name>
<evidence type="ECO:0000313" key="3">
    <source>
        <dbReference type="Proteomes" id="UP000002774"/>
    </source>
</evidence>
<dbReference type="InterPro" id="IPR051532">
    <property type="entry name" value="Ester_Hydrolysis_Enzymes"/>
</dbReference>
<dbReference type="InterPro" id="IPR013830">
    <property type="entry name" value="SGNH_hydro"/>
</dbReference>
<dbReference type="OrthoDB" id="9796689at2"/>
<dbReference type="STRING" id="714943.Mucpa_0340"/>
<dbReference type="InterPro" id="IPR036514">
    <property type="entry name" value="SGNH_hydro_sf"/>
</dbReference>
<dbReference type="AlphaFoldDB" id="H1YGI4"/>
<organism evidence="2 3">
    <name type="scientific">Mucilaginibacter paludis DSM 18603</name>
    <dbReference type="NCBI Taxonomy" id="714943"/>
    <lineage>
        <taxon>Bacteria</taxon>
        <taxon>Pseudomonadati</taxon>
        <taxon>Bacteroidota</taxon>
        <taxon>Sphingobacteriia</taxon>
        <taxon>Sphingobacteriales</taxon>
        <taxon>Sphingobacteriaceae</taxon>
        <taxon>Mucilaginibacter</taxon>
    </lineage>
</organism>
<dbReference type="SUPFAM" id="SSF52266">
    <property type="entry name" value="SGNH hydrolase"/>
    <property type="match status" value="1"/>
</dbReference>
<gene>
    <name evidence="2" type="ORF">Mucpa_0340</name>
</gene>
<reference evidence="2" key="1">
    <citation type="submission" date="2011-09" db="EMBL/GenBank/DDBJ databases">
        <title>The permanent draft genome of Mucilaginibacter paludis DSM 18603.</title>
        <authorList>
            <consortium name="US DOE Joint Genome Institute (JGI-PGF)"/>
            <person name="Lucas S."/>
            <person name="Han J."/>
            <person name="Lapidus A."/>
            <person name="Bruce D."/>
            <person name="Goodwin L."/>
            <person name="Pitluck S."/>
            <person name="Peters L."/>
            <person name="Kyrpides N."/>
            <person name="Mavromatis K."/>
            <person name="Ivanova N."/>
            <person name="Mikhailova N."/>
            <person name="Held B."/>
            <person name="Detter J.C."/>
            <person name="Tapia R."/>
            <person name="Han C."/>
            <person name="Land M."/>
            <person name="Hauser L."/>
            <person name="Markowitz V."/>
            <person name="Cheng J.-F."/>
            <person name="Hugenholtz P."/>
            <person name="Woyke T."/>
            <person name="Wu D."/>
            <person name="Tindall B."/>
            <person name="Brambilla E."/>
            <person name="Klenk H.-P."/>
            <person name="Eisen J.A."/>
        </authorList>
    </citation>
    <scope>NUCLEOTIDE SEQUENCE [LARGE SCALE GENOMIC DNA]</scope>
    <source>
        <strain evidence="2">DSM 18603</strain>
    </source>
</reference>
<sequence>MLNKKSITALLLLTIALCSFVVPQKQNLNIVFIGDSITHGARLKDFTIQAPPVFATGYLQKQPGFGNIQFSNQGVSGYTTVDFLPATHKAYAKVIAAANAFYNDKEATLVFSIMLGTNDSAISGPNGAPVSPQNYKANLKTIADSLLARYPECKIIINRPIWYSTNTANGHSTYMQEGLARLQSYFAEIDALIREYKSTHPKHVLRGDKAGFKYFEKNYLTDLGDEKGPHGTFYLHPNPKGAIALGNMWGKAIARALN</sequence>
<protein>
    <submittedName>
        <fullName evidence="2">Lipolytic protein G-D-S-L family</fullName>
    </submittedName>
</protein>
<evidence type="ECO:0000259" key="1">
    <source>
        <dbReference type="Pfam" id="PF13472"/>
    </source>
</evidence>
<dbReference type="Proteomes" id="UP000002774">
    <property type="component" value="Chromosome"/>
</dbReference>
<dbReference type="HOGENOM" id="CLU_1114095_0_0_10"/>
<feature type="domain" description="SGNH hydrolase-type esterase" evidence="1">
    <location>
        <begin position="32"/>
        <end position="241"/>
    </location>
</feature>
<dbReference type="EMBL" id="CM001403">
    <property type="protein sequence ID" value="EHQ24536.1"/>
    <property type="molecule type" value="Genomic_DNA"/>
</dbReference>
<keyword evidence="3" id="KW-1185">Reference proteome</keyword>
<dbReference type="Pfam" id="PF13472">
    <property type="entry name" value="Lipase_GDSL_2"/>
    <property type="match status" value="1"/>
</dbReference>
<dbReference type="PANTHER" id="PTHR30383:SF5">
    <property type="entry name" value="SGNH HYDROLASE-TYPE ESTERASE DOMAIN-CONTAINING PROTEIN"/>
    <property type="match status" value="1"/>
</dbReference>